<organism evidence="2 3">
    <name type="scientific">Lasiosphaeria miniovina</name>
    <dbReference type="NCBI Taxonomy" id="1954250"/>
    <lineage>
        <taxon>Eukaryota</taxon>
        <taxon>Fungi</taxon>
        <taxon>Dikarya</taxon>
        <taxon>Ascomycota</taxon>
        <taxon>Pezizomycotina</taxon>
        <taxon>Sordariomycetes</taxon>
        <taxon>Sordariomycetidae</taxon>
        <taxon>Sordariales</taxon>
        <taxon>Lasiosphaeriaceae</taxon>
        <taxon>Lasiosphaeria</taxon>
    </lineage>
</organism>
<gene>
    <name evidence="2" type="ORF">B0T26DRAFT_674903</name>
</gene>
<keyword evidence="3" id="KW-1185">Reference proteome</keyword>
<evidence type="ECO:0000313" key="3">
    <source>
        <dbReference type="Proteomes" id="UP001172101"/>
    </source>
</evidence>
<sequence length="162" mass="17948">MAVRLAIIMNTHEGRRINTDKNAVEGNDANTSNDANKGENPQQPPFSSNAPEDRTAGSDGGEDVTMKDDDDDIIMKNPKKEMDRLEQFHRPLSPSPRRHILSPPAGQSSPLFNSFTNQPSPLFNPPAGGPGPETIRREGSERVAMHDEVEGVLVSFTRPYWW</sequence>
<comment type="caution">
    <text evidence="2">The sequence shown here is derived from an EMBL/GenBank/DDBJ whole genome shotgun (WGS) entry which is preliminary data.</text>
</comment>
<dbReference type="RefSeq" id="XP_060299242.1">
    <property type="nucleotide sequence ID" value="XM_060439760.1"/>
</dbReference>
<accession>A0AA40E5L3</accession>
<feature type="region of interest" description="Disordered" evidence="1">
    <location>
        <begin position="14"/>
        <end position="83"/>
    </location>
</feature>
<feature type="compositionally biased region" description="Polar residues" evidence="1">
    <location>
        <begin position="28"/>
        <end position="50"/>
    </location>
</feature>
<dbReference type="AlphaFoldDB" id="A0AA40E5L3"/>
<feature type="compositionally biased region" description="Basic and acidic residues" evidence="1">
    <location>
        <begin position="14"/>
        <end position="23"/>
    </location>
</feature>
<proteinExistence type="predicted"/>
<dbReference type="GeneID" id="85323030"/>
<evidence type="ECO:0000313" key="2">
    <source>
        <dbReference type="EMBL" id="KAK0723318.1"/>
    </source>
</evidence>
<evidence type="ECO:0000256" key="1">
    <source>
        <dbReference type="SAM" id="MobiDB-lite"/>
    </source>
</evidence>
<feature type="region of interest" description="Disordered" evidence="1">
    <location>
        <begin position="115"/>
        <end position="136"/>
    </location>
</feature>
<dbReference type="EMBL" id="JAUIRO010000003">
    <property type="protein sequence ID" value="KAK0723318.1"/>
    <property type="molecule type" value="Genomic_DNA"/>
</dbReference>
<dbReference type="Proteomes" id="UP001172101">
    <property type="component" value="Unassembled WGS sequence"/>
</dbReference>
<protein>
    <submittedName>
        <fullName evidence="2">Uncharacterized protein</fullName>
    </submittedName>
</protein>
<feature type="region of interest" description="Disordered" evidence="1">
    <location>
        <begin position="90"/>
        <end position="109"/>
    </location>
</feature>
<reference evidence="2" key="1">
    <citation type="submission" date="2023-06" db="EMBL/GenBank/DDBJ databases">
        <title>Genome-scale phylogeny and comparative genomics of the fungal order Sordariales.</title>
        <authorList>
            <consortium name="Lawrence Berkeley National Laboratory"/>
            <person name="Hensen N."/>
            <person name="Bonometti L."/>
            <person name="Westerberg I."/>
            <person name="Brannstrom I.O."/>
            <person name="Guillou S."/>
            <person name="Cros-Aarteil S."/>
            <person name="Calhoun S."/>
            <person name="Haridas S."/>
            <person name="Kuo A."/>
            <person name="Mondo S."/>
            <person name="Pangilinan J."/>
            <person name="Riley R."/>
            <person name="LaButti K."/>
            <person name="Andreopoulos B."/>
            <person name="Lipzen A."/>
            <person name="Chen C."/>
            <person name="Yanf M."/>
            <person name="Daum C."/>
            <person name="Ng V."/>
            <person name="Clum A."/>
            <person name="Steindorff A."/>
            <person name="Ohm R."/>
            <person name="Martin F."/>
            <person name="Silar P."/>
            <person name="Natvig D."/>
            <person name="Lalanne C."/>
            <person name="Gautier V."/>
            <person name="Ament-velasquez S.L."/>
            <person name="Kruys A."/>
            <person name="Hutchinson M.I."/>
            <person name="Powell A.J."/>
            <person name="Barry K."/>
            <person name="Miller A.N."/>
            <person name="Grigoriev I.V."/>
            <person name="Debuchy R."/>
            <person name="Gladieux P."/>
            <person name="Thoren M.H."/>
            <person name="Johannesson H."/>
        </authorList>
    </citation>
    <scope>NUCLEOTIDE SEQUENCE</scope>
    <source>
        <strain evidence="2">SMH2392-1A</strain>
    </source>
</reference>
<name>A0AA40E5L3_9PEZI</name>